<dbReference type="Gene3D" id="2.40.100.10">
    <property type="entry name" value="Cyclophilin-like"/>
    <property type="match status" value="1"/>
</dbReference>
<dbReference type="InterPro" id="IPR044666">
    <property type="entry name" value="Cyclophilin_A-like"/>
</dbReference>
<dbReference type="Pfam" id="PF00160">
    <property type="entry name" value="Pro_isomerase"/>
    <property type="match status" value="1"/>
</dbReference>
<evidence type="ECO:0000256" key="1">
    <source>
        <dbReference type="ARBA" id="ARBA00007365"/>
    </source>
</evidence>
<proteinExistence type="inferred from homology"/>
<dbReference type="PROSITE" id="PS50072">
    <property type="entry name" value="CSA_PPIASE_2"/>
    <property type="match status" value="1"/>
</dbReference>
<keyword evidence="2 4" id="KW-0697">Rotamase</keyword>
<evidence type="ECO:0000259" key="6">
    <source>
        <dbReference type="PROSITE" id="PS50072"/>
    </source>
</evidence>
<name>A0A327M0Z2_9PROT</name>
<dbReference type="OrthoDB" id="9807797at2"/>
<dbReference type="SUPFAM" id="SSF50891">
    <property type="entry name" value="Cyclophilin-like"/>
    <property type="match status" value="1"/>
</dbReference>
<reference evidence="8" key="1">
    <citation type="submission" date="2018-06" db="EMBL/GenBank/DDBJ databases">
        <authorList>
            <person name="Khan S.A."/>
        </authorList>
    </citation>
    <scope>NUCLEOTIDE SEQUENCE [LARGE SCALE GENOMIC DNA]</scope>
    <source>
        <strain evidence="8">DB-1506</strain>
    </source>
</reference>
<evidence type="ECO:0000256" key="3">
    <source>
        <dbReference type="ARBA" id="ARBA00023235"/>
    </source>
</evidence>
<comment type="catalytic activity">
    <reaction evidence="4">
        <text>[protein]-peptidylproline (omega=180) = [protein]-peptidylproline (omega=0)</text>
        <dbReference type="Rhea" id="RHEA:16237"/>
        <dbReference type="Rhea" id="RHEA-COMP:10747"/>
        <dbReference type="Rhea" id="RHEA-COMP:10748"/>
        <dbReference type="ChEBI" id="CHEBI:83833"/>
        <dbReference type="ChEBI" id="CHEBI:83834"/>
        <dbReference type="EC" id="5.2.1.8"/>
    </reaction>
</comment>
<dbReference type="PANTHER" id="PTHR45625:SF4">
    <property type="entry name" value="PEPTIDYLPROLYL ISOMERASE DOMAIN AND WD REPEAT-CONTAINING PROTEIN 1"/>
    <property type="match status" value="1"/>
</dbReference>
<gene>
    <name evidence="7" type="ORF">DOO78_23135</name>
</gene>
<dbReference type="RefSeq" id="WP_111472257.1">
    <property type="nucleotide sequence ID" value="NZ_QLIX01000028.1"/>
</dbReference>
<dbReference type="InterPro" id="IPR020892">
    <property type="entry name" value="Cyclophilin-type_PPIase_CS"/>
</dbReference>
<keyword evidence="3 4" id="KW-0413">Isomerase</keyword>
<evidence type="ECO:0000313" key="8">
    <source>
        <dbReference type="Proteomes" id="UP000249065"/>
    </source>
</evidence>
<organism evidence="7 8">
    <name type="scientific">Roseicella frigidaeris</name>
    <dbReference type="NCBI Taxonomy" id="2230885"/>
    <lineage>
        <taxon>Bacteria</taxon>
        <taxon>Pseudomonadati</taxon>
        <taxon>Pseudomonadota</taxon>
        <taxon>Alphaproteobacteria</taxon>
        <taxon>Acetobacterales</taxon>
        <taxon>Roseomonadaceae</taxon>
        <taxon>Roseicella</taxon>
    </lineage>
</organism>
<dbReference type="PRINTS" id="PR00153">
    <property type="entry name" value="CSAPPISMRASE"/>
</dbReference>
<protein>
    <recommendedName>
        <fullName evidence="4">Peptidyl-prolyl cis-trans isomerase</fullName>
        <shortName evidence="4">PPIase</shortName>
        <ecNumber evidence="4">5.2.1.8</ecNumber>
    </recommendedName>
</protein>
<accession>A0A327M0Z2</accession>
<dbReference type="InterPro" id="IPR029000">
    <property type="entry name" value="Cyclophilin-like_dom_sf"/>
</dbReference>
<evidence type="ECO:0000256" key="4">
    <source>
        <dbReference type="RuleBase" id="RU363019"/>
    </source>
</evidence>
<dbReference type="InterPro" id="IPR002130">
    <property type="entry name" value="Cyclophilin-type_PPIase_dom"/>
</dbReference>
<feature type="compositionally biased region" description="Low complexity" evidence="5">
    <location>
        <begin position="16"/>
        <end position="53"/>
    </location>
</feature>
<dbReference type="CDD" id="cd00317">
    <property type="entry name" value="cyclophilin"/>
    <property type="match status" value="1"/>
</dbReference>
<sequence>MSDETGSPEKIPGEPPIGETPASETPASETSASETPASEAAVSEEAPAAAAAEPDPKLENTLILELKDGAVTIELLPELAPQHVERIKTLARAGFYDNTPFHRVIEGFMAQGGDPTGTGTGGAREQGYADLPAEFSPPNRARFVRGTCGMARTMNPHSANSQFFIMFASAPSLDGQYTIWGRVVAGMEIVDKIKRGTGNNGIVQGPDRLVKARVAADAPAAA</sequence>
<dbReference type="EMBL" id="QLIX01000028">
    <property type="protein sequence ID" value="RAI56034.1"/>
    <property type="molecule type" value="Genomic_DNA"/>
</dbReference>
<dbReference type="GO" id="GO:0006457">
    <property type="term" value="P:protein folding"/>
    <property type="evidence" value="ECO:0007669"/>
    <property type="project" value="InterPro"/>
</dbReference>
<dbReference type="Proteomes" id="UP000249065">
    <property type="component" value="Unassembled WGS sequence"/>
</dbReference>
<evidence type="ECO:0000256" key="5">
    <source>
        <dbReference type="SAM" id="MobiDB-lite"/>
    </source>
</evidence>
<comment type="caution">
    <text evidence="7">The sequence shown here is derived from an EMBL/GenBank/DDBJ whole genome shotgun (WGS) entry which is preliminary data.</text>
</comment>
<comment type="function">
    <text evidence="4">PPIases accelerate the folding of proteins. It catalyzes the cis-trans isomerization of proline imidic peptide bonds in oligopeptides.</text>
</comment>
<evidence type="ECO:0000256" key="2">
    <source>
        <dbReference type="ARBA" id="ARBA00023110"/>
    </source>
</evidence>
<dbReference type="GO" id="GO:0003755">
    <property type="term" value="F:peptidyl-prolyl cis-trans isomerase activity"/>
    <property type="evidence" value="ECO:0007669"/>
    <property type="project" value="UniProtKB-UniRule"/>
</dbReference>
<dbReference type="AlphaFoldDB" id="A0A327M0Z2"/>
<dbReference type="EC" id="5.2.1.8" evidence="4"/>
<evidence type="ECO:0000313" key="7">
    <source>
        <dbReference type="EMBL" id="RAI56034.1"/>
    </source>
</evidence>
<dbReference type="PROSITE" id="PS00170">
    <property type="entry name" value="CSA_PPIASE_1"/>
    <property type="match status" value="1"/>
</dbReference>
<comment type="similarity">
    <text evidence="1 4">Belongs to the cyclophilin-type PPIase family.</text>
</comment>
<dbReference type="PANTHER" id="PTHR45625">
    <property type="entry name" value="PEPTIDYL-PROLYL CIS-TRANS ISOMERASE-RELATED"/>
    <property type="match status" value="1"/>
</dbReference>
<feature type="region of interest" description="Disordered" evidence="5">
    <location>
        <begin position="1"/>
        <end position="54"/>
    </location>
</feature>
<keyword evidence="8" id="KW-1185">Reference proteome</keyword>
<feature type="domain" description="PPIase cyclophilin-type" evidence="6">
    <location>
        <begin position="69"/>
        <end position="222"/>
    </location>
</feature>